<sequence length="121" mass="14066">MNLGGEYGSYETLFYNRLLNLKEKAVQNEDGIVYQYIKSLEEKLSILIADMSEKNFWIILPKILGIDARVSLLEDLLHLSPDFCLSGGELIKLVESDYKKFNQENYELDSELSRPIFFYVD</sequence>
<gene>
    <name evidence="1" type="ORF">DTX73_14595</name>
</gene>
<dbReference type="Pfam" id="PF22652">
    <property type="entry name" value="DUF7006"/>
    <property type="match status" value="1"/>
</dbReference>
<proteinExistence type="predicted"/>
<dbReference type="Proteomes" id="UP000448762">
    <property type="component" value="Unassembled WGS sequence"/>
</dbReference>
<dbReference type="InterPro" id="IPR054275">
    <property type="entry name" value="DUF7006"/>
</dbReference>
<evidence type="ECO:0000313" key="2">
    <source>
        <dbReference type="Proteomes" id="UP000448762"/>
    </source>
</evidence>
<evidence type="ECO:0000313" key="1">
    <source>
        <dbReference type="EMBL" id="KAA0685372.1"/>
    </source>
</evidence>
<dbReference type="EMBL" id="QOVC01000021">
    <property type="protein sequence ID" value="KAA0685372.1"/>
    <property type="molecule type" value="Genomic_DNA"/>
</dbReference>
<protein>
    <submittedName>
        <fullName evidence="1">Uncharacterized protein</fullName>
    </submittedName>
</protein>
<dbReference type="RefSeq" id="WP_005874983.1">
    <property type="nucleotide sequence ID" value="NZ_JADBCB010000022.1"/>
</dbReference>
<name>A0A7V7KT70_ENTFC</name>
<organism evidence="1 2">
    <name type="scientific">Enterococcus faecium</name>
    <name type="common">Streptococcus faecium</name>
    <dbReference type="NCBI Taxonomy" id="1352"/>
    <lineage>
        <taxon>Bacteria</taxon>
        <taxon>Bacillati</taxon>
        <taxon>Bacillota</taxon>
        <taxon>Bacilli</taxon>
        <taxon>Lactobacillales</taxon>
        <taxon>Enterococcaceae</taxon>
        <taxon>Enterococcus</taxon>
    </lineage>
</organism>
<comment type="caution">
    <text evidence="1">The sequence shown here is derived from an EMBL/GenBank/DDBJ whole genome shotgun (WGS) entry which is preliminary data.</text>
</comment>
<reference evidence="1 2" key="1">
    <citation type="submission" date="2018-07" db="EMBL/GenBank/DDBJ databases">
        <title>High quality draft genome sequencing of Enterococcus faecium exhibiting probiotic potential isolated from mucus of freshwater fish.</title>
        <authorList>
            <person name="El-Jeni R."/>
            <person name="Ghedira K."/>
            <person name="Abdelhak S."/>
            <person name="El-Bour M."/>
            <person name="Bouhaouala-Zahar B."/>
        </authorList>
    </citation>
    <scope>NUCLEOTIDE SEQUENCE [LARGE SCALE GENOMIC DNA]</scope>
    <source>
        <strain evidence="1 2">R.A73</strain>
    </source>
</reference>
<dbReference type="AlphaFoldDB" id="A0A7V7KT70"/>
<accession>A0A7V7KT70</accession>